<evidence type="ECO:0000256" key="5">
    <source>
        <dbReference type="ARBA" id="ARBA00022692"/>
    </source>
</evidence>
<dbReference type="Pfam" id="PF01594">
    <property type="entry name" value="AI-2E_transport"/>
    <property type="match status" value="1"/>
</dbReference>
<evidence type="ECO:0000313" key="10">
    <source>
        <dbReference type="Proteomes" id="UP000252355"/>
    </source>
</evidence>
<evidence type="ECO:0000313" key="9">
    <source>
        <dbReference type="EMBL" id="RCK80040.1"/>
    </source>
</evidence>
<evidence type="ECO:0000256" key="3">
    <source>
        <dbReference type="ARBA" id="ARBA00022448"/>
    </source>
</evidence>
<gene>
    <name evidence="9" type="ORF">OZSIB_3544</name>
</gene>
<keyword evidence="6 8" id="KW-1133">Transmembrane helix</keyword>
<comment type="similarity">
    <text evidence="2">Belongs to the autoinducer-2 exporter (AI-2E) (TC 2.A.86) family.</text>
</comment>
<feature type="transmembrane region" description="Helical" evidence="8">
    <location>
        <begin position="12"/>
        <end position="45"/>
    </location>
</feature>
<keyword evidence="7 8" id="KW-0472">Membrane</keyword>
<keyword evidence="4" id="KW-1003">Cell membrane</keyword>
<comment type="subcellular location">
    <subcellularLocation>
        <location evidence="1">Cell membrane</location>
        <topology evidence="1">Multi-pass membrane protein</topology>
    </subcellularLocation>
</comment>
<accession>A0A367ZPT1</accession>
<name>A0A367ZPT1_9BACT</name>
<reference evidence="9 10" key="1">
    <citation type="submission" date="2018-05" db="EMBL/GenBank/DDBJ databases">
        <title>A metagenomic window into the 2 km-deep terrestrial subsurface aquifer revealed taxonomically and functionally diverse microbial community comprising novel uncultured bacterial lineages.</title>
        <authorList>
            <person name="Kadnikov V.V."/>
            <person name="Mardanov A.V."/>
            <person name="Beletsky A.V."/>
            <person name="Banks D."/>
            <person name="Pimenov N.V."/>
            <person name="Frank Y.A."/>
            <person name="Karnachuk O.V."/>
            <person name="Ravin N.V."/>
        </authorList>
    </citation>
    <scope>NUCLEOTIDE SEQUENCE [LARGE SCALE GENOMIC DNA]</scope>
    <source>
        <strain evidence="9">BY5</strain>
    </source>
</reference>
<evidence type="ECO:0000256" key="7">
    <source>
        <dbReference type="ARBA" id="ARBA00023136"/>
    </source>
</evidence>
<evidence type="ECO:0000256" key="2">
    <source>
        <dbReference type="ARBA" id="ARBA00009773"/>
    </source>
</evidence>
<feature type="transmembrane region" description="Helical" evidence="8">
    <location>
        <begin position="161"/>
        <end position="187"/>
    </location>
</feature>
<evidence type="ECO:0000256" key="8">
    <source>
        <dbReference type="SAM" id="Phobius"/>
    </source>
</evidence>
<dbReference type="EMBL" id="QOQW01000008">
    <property type="protein sequence ID" value="RCK80040.1"/>
    <property type="molecule type" value="Genomic_DNA"/>
</dbReference>
<dbReference type="PANTHER" id="PTHR21716:SF53">
    <property type="entry name" value="PERMEASE PERM-RELATED"/>
    <property type="match status" value="1"/>
</dbReference>
<feature type="transmembrane region" description="Helical" evidence="8">
    <location>
        <begin position="227"/>
        <end position="252"/>
    </location>
</feature>
<keyword evidence="5 8" id="KW-0812">Transmembrane</keyword>
<dbReference type="AlphaFoldDB" id="A0A367ZPT1"/>
<proteinExistence type="inferred from homology"/>
<keyword evidence="3" id="KW-0813">Transport</keyword>
<dbReference type="GO" id="GO:0055085">
    <property type="term" value="P:transmembrane transport"/>
    <property type="evidence" value="ECO:0007669"/>
    <property type="project" value="TreeGrafter"/>
</dbReference>
<feature type="transmembrane region" description="Helical" evidence="8">
    <location>
        <begin position="288"/>
        <end position="311"/>
    </location>
</feature>
<feature type="transmembrane region" description="Helical" evidence="8">
    <location>
        <begin position="323"/>
        <end position="346"/>
    </location>
</feature>
<sequence>MFLRDLPPVAKHGLILGAGVLLIWALYLMSGVIAPFLVSLVLAYILNPLIRALERRGLPRPWGVLSLYVAGAVLGILVVVPLGLIIFHEGQVLIQRLSAVDVTQLAQQYREQARLLIDRLSSDPAWRDAMSTYLTQEKIQELAAQAAVAAKTFLASAVRGLFTFLLTAFSSVMTLVFIPLLTFYVLMDADLLYDRAMLLVPPVYRPSVQRIAREIDTQLSSLLRGQLLAALLFATLMSFGLWLAGLPFAILLGPVAGAANLVPYLGGLSTVVLSVVIAATQFGLSEVFVWTMAKVAIALAIVQAIDGFVLAPKVIGETAGLHPLAVMLALVVGGSLFGLLGMILAVPTTCILKVILGELYHELYDQI</sequence>
<dbReference type="PANTHER" id="PTHR21716">
    <property type="entry name" value="TRANSMEMBRANE PROTEIN"/>
    <property type="match status" value="1"/>
</dbReference>
<feature type="transmembrane region" description="Helical" evidence="8">
    <location>
        <begin position="264"/>
        <end position="282"/>
    </location>
</feature>
<dbReference type="Proteomes" id="UP000252355">
    <property type="component" value="Unassembled WGS sequence"/>
</dbReference>
<feature type="transmembrane region" description="Helical" evidence="8">
    <location>
        <begin position="65"/>
        <end position="87"/>
    </location>
</feature>
<organism evidence="9 10">
    <name type="scientific">Candidatus Ozemobacter sibiricus</name>
    <dbReference type="NCBI Taxonomy" id="2268124"/>
    <lineage>
        <taxon>Bacteria</taxon>
        <taxon>Candidatus Ozemobacteria</taxon>
        <taxon>Candidatus Ozemobacterales</taxon>
        <taxon>Candidatus Ozemobacteraceae</taxon>
        <taxon>Candidatus Ozemobacter</taxon>
    </lineage>
</organism>
<evidence type="ECO:0000256" key="6">
    <source>
        <dbReference type="ARBA" id="ARBA00022989"/>
    </source>
</evidence>
<evidence type="ECO:0000256" key="1">
    <source>
        <dbReference type="ARBA" id="ARBA00004651"/>
    </source>
</evidence>
<dbReference type="InterPro" id="IPR002549">
    <property type="entry name" value="AI-2E-like"/>
</dbReference>
<dbReference type="GO" id="GO:0005886">
    <property type="term" value="C:plasma membrane"/>
    <property type="evidence" value="ECO:0007669"/>
    <property type="project" value="UniProtKB-SubCell"/>
</dbReference>
<evidence type="ECO:0000256" key="4">
    <source>
        <dbReference type="ARBA" id="ARBA00022475"/>
    </source>
</evidence>
<protein>
    <submittedName>
        <fullName evidence="9">Putative permease often clustered with de novo purine synthesis</fullName>
    </submittedName>
</protein>
<comment type="caution">
    <text evidence="9">The sequence shown here is derived from an EMBL/GenBank/DDBJ whole genome shotgun (WGS) entry which is preliminary data.</text>
</comment>